<dbReference type="PANTHER" id="PTHR11659">
    <property type="entry name" value="GLUTAMYL-TRNA GLN AMIDOTRANSFERASE SUBUNIT B MITOCHONDRIAL AND PROKARYOTIC PET112-RELATED"/>
    <property type="match status" value="1"/>
</dbReference>
<dbReference type="FunFam" id="1.10.150.380:FF:000001">
    <property type="entry name" value="Aspartyl/glutamyl-tRNA(Asn/Gln) amidotransferase subunit B"/>
    <property type="match status" value="1"/>
</dbReference>
<dbReference type="FunFam" id="1.10.10.410:FF:000001">
    <property type="entry name" value="Aspartyl/glutamyl-tRNA(Asn/Gln) amidotransferase subunit B"/>
    <property type="match status" value="1"/>
</dbReference>
<dbReference type="Proteomes" id="UP000324646">
    <property type="component" value="Chromosome"/>
</dbReference>
<keyword evidence="5 10" id="KW-0067">ATP-binding</keyword>
<dbReference type="InterPro" id="IPR003789">
    <property type="entry name" value="Asn/Gln_tRNA_amidoTrase-B-like"/>
</dbReference>
<dbReference type="EMBL" id="CP042243">
    <property type="protein sequence ID" value="QEK12971.1"/>
    <property type="molecule type" value="Genomic_DNA"/>
</dbReference>
<keyword evidence="3 10" id="KW-0436">Ligase</keyword>
<comment type="function">
    <text evidence="7 10">Allows the formation of correctly charged Asn-tRNA(Asn) or Gln-tRNA(Gln) through the transamidation of misacylated Asp-tRNA(Asn) or Glu-tRNA(Gln) in organisms which lack either or both of asparaginyl-tRNA or glutaminyl-tRNA synthetases. The reaction takes place in the presence of glutamine and ATP through an activated phospho-Asp-tRNA(Asn) or phospho-Glu-tRNA(Gln).</text>
</comment>
<keyword evidence="6 10" id="KW-0648">Protein biosynthesis</keyword>
<dbReference type="InterPro" id="IPR023168">
    <property type="entry name" value="GatB_Yqey_C_2"/>
</dbReference>
<dbReference type="NCBIfam" id="TIGR00133">
    <property type="entry name" value="gatB"/>
    <property type="match status" value="1"/>
</dbReference>
<dbReference type="KEGG" id="crs:FQB35_11920"/>
<dbReference type="Gene3D" id="1.10.150.380">
    <property type="entry name" value="GatB domain, N-terminal subdomain"/>
    <property type="match status" value="1"/>
</dbReference>
<dbReference type="GO" id="GO:0006412">
    <property type="term" value="P:translation"/>
    <property type="evidence" value="ECO:0007669"/>
    <property type="project" value="UniProtKB-UniRule"/>
</dbReference>
<dbReference type="RefSeq" id="WP_148810107.1">
    <property type="nucleotide sequence ID" value="NZ_CP042243.1"/>
</dbReference>
<keyword evidence="13" id="KW-1185">Reference proteome</keyword>
<evidence type="ECO:0000256" key="10">
    <source>
        <dbReference type="HAMAP-Rule" id="MF_00121"/>
    </source>
</evidence>
<dbReference type="PROSITE" id="PS01234">
    <property type="entry name" value="GATB"/>
    <property type="match status" value="1"/>
</dbReference>
<evidence type="ECO:0000256" key="7">
    <source>
        <dbReference type="ARBA" id="ARBA00024799"/>
    </source>
</evidence>
<evidence type="ECO:0000256" key="8">
    <source>
        <dbReference type="ARBA" id="ARBA00047380"/>
    </source>
</evidence>
<keyword evidence="4 10" id="KW-0547">Nucleotide-binding</keyword>
<dbReference type="GO" id="GO:0050567">
    <property type="term" value="F:glutaminyl-tRNA synthase (glutamine-hydrolyzing) activity"/>
    <property type="evidence" value="ECO:0007669"/>
    <property type="project" value="UniProtKB-UniRule"/>
</dbReference>
<reference evidence="12 13" key="1">
    <citation type="submission" date="2019-07" db="EMBL/GenBank/DDBJ databases">
        <title>Complete genome of Crassaminicella thermophila SY095.</title>
        <authorList>
            <person name="Li X."/>
        </authorList>
    </citation>
    <scope>NUCLEOTIDE SEQUENCE [LARGE SCALE GENOMIC DNA]</scope>
    <source>
        <strain evidence="12 13">SY095</strain>
    </source>
</reference>
<comment type="similarity">
    <text evidence="1 10">Belongs to the GatB/GatE family. GatB subfamily.</text>
</comment>
<evidence type="ECO:0000313" key="12">
    <source>
        <dbReference type="EMBL" id="QEK12971.1"/>
    </source>
</evidence>
<feature type="domain" description="Asn/Gln amidotransferase" evidence="11">
    <location>
        <begin position="325"/>
        <end position="472"/>
    </location>
</feature>
<dbReference type="InterPro" id="IPR006075">
    <property type="entry name" value="Asn/Gln-tRNA_Trfase_suB/E_cat"/>
</dbReference>
<dbReference type="InterPro" id="IPR014746">
    <property type="entry name" value="Gln_synth/guanido_kin_cat_dom"/>
</dbReference>
<evidence type="ECO:0000256" key="9">
    <source>
        <dbReference type="ARBA" id="ARBA00047913"/>
    </source>
</evidence>
<dbReference type="AlphaFoldDB" id="A0A5C0SF52"/>
<evidence type="ECO:0000259" key="11">
    <source>
        <dbReference type="SMART" id="SM00845"/>
    </source>
</evidence>
<dbReference type="SUPFAM" id="SSF55931">
    <property type="entry name" value="Glutamine synthetase/guanido kinase"/>
    <property type="match status" value="1"/>
</dbReference>
<evidence type="ECO:0000313" key="13">
    <source>
        <dbReference type="Proteomes" id="UP000324646"/>
    </source>
</evidence>
<organism evidence="12 13">
    <name type="scientific">Crassaminicella thermophila</name>
    <dbReference type="NCBI Taxonomy" id="2599308"/>
    <lineage>
        <taxon>Bacteria</taxon>
        <taxon>Bacillati</taxon>
        <taxon>Bacillota</taxon>
        <taxon>Clostridia</taxon>
        <taxon>Eubacteriales</taxon>
        <taxon>Clostridiaceae</taxon>
        <taxon>Crassaminicella</taxon>
    </lineage>
</organism>
<dbReference type="GO" id="GO:0050566">
    <property type="term" value="F:asparaginyl-tRNA synthase (glutamine-hydrolyzing) activity"/>
    <property type="evidence" value="ECO:0007669"/>
    <property type="project" value="RHEA"/>
</dbReference>
<dbReference type="OrthoDB" id="9804078at2"/>
<evidence type="ECO:0000256" key="2">
    <source>
        <dbReference type="ARBA" id="ARBA00011123"/>
    </source>
</evidence>
<evidence type="ECO:0000256" key="4">
    <source>
        <dbReference type="ARBA" id="ARBA00022741"/>
    </source>
</evidence>
<dbReference type="InterPro" id="IPR017959">
    <property type="entry name" value="Asn/Gln-tRNA_amidoTrfase_suB/E"/>
</dbReference>
<dbReference type="HAMAP" id="MF_00121">
    <property type="entry name" value="GatB"/>
    <property type="match status" value="1"/>
</dbReference>
<dbReference type="InterPro" id="IPR018027">
    <property type="entry name" value="Asn/Gln_amidotransferase"/>
</dbReference>
<dbReference type="Gene3D" id="1.10.10.410">
    <property type="match status" value="1"/>
</dbReference>
<dbReference type="PANTHER" id="PTHR11659:SF0">
    <property type="entry name" value="GLUTAMYL-TRNA(GLN) AMIDOTRANSFERASE SUBUNIT B, MITOCHONDRIAL"/>
    <property type="match status" value="1"/>
</dbReference>
<dbReference type="InterPro" id="IPR042114">
    <property type="entry name" value="GatB_C_1"/>
</dbReference>
<dbReference type="NCBIfam" id="NF004012">
    <property type="entry name" value="PRK05477.1-2"/>
    <property type="match status" value="1"/>
</dbReference>
<dbReference type="GO" id="GO:0005524">
    <property type="term" value="F:ATP binding"/>
    <property type="evidence" value="ECO:0007669"/>
    <property type="project" value="UniProtKB-KW"/>
</dbReference>
<evidence type="ECO:0000256" key="1">
    <source>
        <dbReference type="ARBA" id="ARBA00005306"/>
    </source>
</evidence>
<dbReference type="GO" id="GO:0070681">
    <property type="term" value="P:glutaminyl-tRNAGln biosynthesis via transamidation"/>
    <property type="evidence" value="ECO:0007669"/>
    <property type="project" value="TreeGrafter"/>
</dbReference>
<dbReference type="NCBIfam" id="NF004014">
    <property type="entry name" value="PRK05477.1-4"/>
    <property type="match status" value="1"/>
</dbReference>
<dbReference type="Pfam" id="PF02934">
    <property type="entry name" value="GatB_N"/>
    <property type="match status" value="1"/>
</dbReference>
<comment type="subunit">
    <text evidence="2 10">Heterotrimer of A, B and C subunits.</text>
</comment>
<gene>
    <name evidence="10 12" type="primary">gatB</name>
    <name evidence="12" type="ORF">FQB35_11920</name>
</gene>
<evidence type="ECO:0000256" key="6">
    <source>
        <dbReference type="ARBA" id="ARBA00022917"/>
    </source>
</evidence>
<dbReference type="GO" id="GO:0016740">
    <property type="term" value="F:transferase activity"/>
    <property type="evidence" value="ECO:0007669"/>
    <property type="project" value="UniProtKB-KW"/>
</dbReference>
<sequence>MKYQTLIGLEIHVELLTASKIFCGCSTAFGGESNTHCCPVCLGLPGALPVLNKKVVEFAVKAGLALNCNIASVCKMDRKNYFYPDLPKAFQTSQYDMPICTNGYIEIDCGKKKKIRIKRVHIEEDAGKTMHAEDGVSLIDYNRCGVPLIEIVTQPDMTSSEEAYKFLERLKSILQYTEVSDCRMEQGSLRCDININVKSEDSSFVSNIVEVKNLNSFKAAAKAIEYEEKRHIDLLKKGENTNKETRRWDESKNKTVIMRMKENVEDYRYFPEPDLVKIEIDSDWVEKIRTSLPEMPNHKKERFIKDYGLPLYDAEILTSSKGMADFFEEVVKEFQDAKMVSNWVMTEFYRSLKESESDIENIKFCAKDFAKLLRLIKRGTISNNIGKRIFKEMYNSGKDPEIIVKEKGLMQISDVDVIKEMVLKVLEEYPESVMDYKNGKGRALGFLVGQVMKVSKGKANPQMVNKIIKKYLDT</sequence>
<evidence type="ECO:0000256" key="5">
    <source>
        <dbReference type="ARBA" id="ARBA00022840"/>
    </source>
</evidence>
<dbReference type="EC" id="6.3.5.-" evidence="10"/>
<name>A0A5C0SF52_CRATE</name>
<dbReference type="InterPro" id="IPR004413">
    <property type="entry name" value="GatB"/>
</dbReference>
<keyword evidence="12" id="KW-0808">Transferase</keyword>
<comment type="catalytic activity">
    <reaction evidence="8 10">
        <text>L-aspartyl-tRNA(Asn) + L-glutamine + ATP + H2O = L-asparaginyl-tRNA(Asn) + L-glutamate + ADP + phosphate + 2 H(+)</text>
        <dbReference type="Rhea" id="RHEA:14513"/>
        <dbReference type="Rhea" id="RHEA-COMP:9674"/>
        <dbReference type="Rhea" id="RHEA-COMP:9677"/>
        <dbReference type="ChEBI" id="CHEBI:15377"/>
        <dbReference type="ChEBI" id="CHEBI:15378"/>
        <dbReference type="ChEBI" id="CHEBI:29985"/>
        <dbReference type="ChEBI" id="CHEBI:30616"/>
        <dbReference type="ChEBI" id="CHEBI:43474"/>
        <dbReference type="ChEBI" id="CHEBI:58359"/>
        <dbReference type="ChEBI" id="CHEBI:78515"/>
        <dbReference type="ChEBI" id="CHEBI:78516"/>
        <dbReference type="ChEBI" id="CHEBI:456216"/>
    </reaction>
</comment>
<accession>A0A5C0SF52</accession>
<evidence type="ECO:0000256" key="3">
    <source>
        <dbReference type="ARBA" id="ARBA00022598"/>
    </source>
</evidence>
<proteinExistence type="inferred from homology"/>
<protein>
    <recommendedName>
        <fullName evidence="10">Aspartyl/glutamyl-tRNA(Asn/Gln) amidotransferase subunit B</fullName>
        <shortName evidence="10">Asp/Glu-ADT subunit B</shortName>
        <ecNumber evidence="10">6.3.5.-</ecNumber>
    </recommendedName>
</protein>
<dbReference type="SMART" id="SM00845">
    <property type="entry name" value="GatB_Yqey"/>
    <property type="match status" value="1"/>
</dbReference>
<dbReference type="SUPFAM" id="SSF89095">
    <property type="entry name" value="GatB/YqeY motif"/>
    <property type="match status" value="1"/>
</dbReference>
<comment type="catalytic activity">
    <reaction evidence="9 10">
        <text>L-glutamyl-tRNA(Gln) + L-glutamine + ATP + H2O = L-glutaminyl-tRNA(Gln) + L-glutamate + ADP + phosphate + H(+)</text>
        <dbReference type="Rhea" id="RHEA:17521"/>
        <dbReference type="Rhea" id="RHEA-COMP:9681"/>
        <dbReference type="Rhea" id="RHEA-COMP:9684"/>
        <dbReference type="ChEBI" id="CHEBI:15377"/>
        <dbReference type="ChEBI" id="CHEBI:15378"/>
        <dbReference type="ChEBI" id="CHEBI:29985"/>
        <dbReference type="ChEBI" id="CHEBI:30616"/>
        <dbReference type="ChEBI" id="CHEBI:43474"/>
        <dbReference type="ChEBI" id="CHEBI:58359"/>
        <dbReference type="ChEBI" id="CHEBI:78520"/>
        <dbReference type="ChEBI" id="CHEBI:78521"/>
        <dbReference type="ChEBI" id="CHEBI:456216"/>
    </reaction>
</comment>
<dbReference type="InterPro" id="IPR017958">
    <property type="entry name" value="Gln-tRNA_amidoTrfase_suB_CS"/>
</dbReference>
<dbReference type="Pfam" id="PF02637">
    <property type="entry name" value="GatB_Yqey"/>
    <property type="match status" value="1"/>
</dbReference>